<name>A0ACB9JJT5_9ASTR</name>
<organism evidence="1 2">
    <name type="scientific">Smallanthus sonchifolius</name>
    <dbReference type="NCBI Taxonomy" id="185202"/>
    <lineage>
        <taxon>Eukaryota</taxon>
        <taxon>Viridiplantae</taxon>
        <taxon>Streptophyta</taxon>
        <taxon>Embryophyta</taxon>
        <taxon>Tracheophyta</taxon>
        <taxon>Spermatophyta</taxon>
        <taxon>Magnoliopsida</taxon>
        <taxon>eudicotyledons</taxon>
        <taxon>Gunneridae</taxon>
        <taxon>Pentapetalae</taxon>
        <taxon>asterids</taxon>
        <taxon>campanulids</taxon>
        <taxon>Asterales</taxon>
        <taxon>Asteraceae</taxon>
        <taxon>Asteroideae</taxon>
        <taxon>Heliantheae alliance</taxon>
        <taxon>Millerieae</taxon>
        <taxon>Smallanthus</taxon>
    </lineage>
</organism>
<proteinExistence type="predicted"/>
<accession>A0ACB9JJT5</accession>
<sequence length="69" mass="7871">MNGDLYFDETEIKEMIGREKLGFWNFFWAPLVDGSAVEQEVLVVSSSSLEALESLKRIEVKKETCVKSL</sequence>
<keyword evidence="2" id="KW-1185">Reference proteome</keyword>
<gene>
    <name evidence="1" type="ORF">L1987_13362</name>
</gene>
<comment type="caution">
    <text evidence="1">The sequence shown here is derived from an EMBL/GenBank/DDBJ whole genome shotgun (WGS) entry which is preliminary data.</text>
</comment>
<dbReference type="EMBL" id="CM042021">
    <property type="protein sequence ID" value="KAI3819522.1"/>
    <property type="molecule type" value="Genomic_DNA"/>
</dbReference>
<dbReference type="Proteomes" id="UP001056120">
    <property type="component" value="Linkage Group LG04"/>
</dbReference>
<protein>
    <submittedName>
        <fullName evidence="1">Uncharacterized protein</fullName>
    </submittedName>
</protein>
<reference evidence="1 2" key="2">
    <citation type="journal article" date="2022" name="Mol. Ecol. Resour.">
        <title>The genomes of chicory, endive, great burdock and yacon provide insights into Asteraceae paleo-polyploidization history and plant inulin production.</title>
        <authorList>
            <person name="Fan W."/>
            <person name="Wang S."/>
            <person name="Wang H."/>
            <person name="Wang A."/>
            <person name="Jiang F."/>
            <person name="Liu H."/>
            <person name="Zhao H."/>
            <person name="Xu D."/>
            <person name="Zhang Y."/>
        </authorList>
    </citation>
    <scope>NUCLEOTIDE SEQUENCE [LARGE SCALE GENOMIC DNA]</scope>
    <source>
        <strain evidence="2">cv. Yunnan</strain>
        <tissue evidence="1">Leaves</tissue>
    </source>
</reference>
<evidence type="ECO:0000313" key="2">
    <source>
        <dbReference type="Proteomes" id="UP001056120"/>
    </source>
</evidence>
<evidence type="ECO:0000313" key="1">
    <source>
        <dbReference type="EMBL" id="KAI3819522.1"/>
    </source>
</evidence>
<reference evidence="2" key="1">
    <citation type="journal article" date="2022" name="Mol. Ecol. Resour.">
        <title>The genomes of chicory, endive, great burdock and yacon provide insights into Asteraceae palaeo-polyploidization history and plant inulin production.</title>
        <authorList>
            <person name="Fan W."/>
            <person name="Wang S."/>
            <person name="Wang H."/>
            <person name="Wang A."/>
            <person name="Jiang F."/>
            <person name="Liu H."/>
            <person name="Zhao H."/>
            <person name="Xu D."/>
            <person name="Zhang Y."/>
        </authorList>
    </citation>
    <scope>NUCLEOTIDE SEQUENCE [LARGE SCALE GENOMIC DNA]</scope>
    <source>
        <strain evidence="2">cv. Yunnan</strain>
    </source>
</reference>